<evidence type="ECO:0000313" key="2">
    <source>
        <dbReference type="Proteomes" id="UP000017800"/>
    </source>
</evidence>
<name>V5FM26_9VIBR</name>
<dbReference type="AlphaFoldDB" id="V5FM26"/>
<dbReference type="Gene3D" id="3.30.300.250">
    <property type="match status" value="1"/>
</dbReference>
<sequence>MKSLWKALGVLGVIVITIFAGGIGKVIGKLETDNFFDGEHDAQIESGLKQISEEVNKQLPMMIDAETRLDTTFAIKRKVVYKYTLVKYEAKDIDSSIFQNNMWPQLINNYCTSKEMSFFVKNNIEATYSYYGKNGKQLSNIKIDNSQCKSSS</sequence>
<gene>
    <name evidence="1" type="ORF">VHA01S_054_00100</name>
</gene>
<dbReference type="Proteomes" id="UP000017800">
    <property type="component" value="Unassembled WGS sequence"/>
</dbReference>
<evidence type="ECO:0000313" key="1">
    <source>
        <dbReference type="EMBL" id="GAD90716.1"/>
    </source>
</evidence>
<reference evidence="1 2" key="1">
    <citation type="submission" date="2013-11" db="EMBL/GenBank/DDBJ databases">
        <title>Whole genome shotgun sequence of Vibrio halioticoli NBRC 102217.</title>
        <authorList>
            <person name="Isaki S."/>
            <person name="Kimura A."/>
            <person name="Ohji S."/>
            <person name="Hosoyama A."/>
            <person name="Fujita N."/>
            <person name="Hashimoto M."/>
            <person name="Hosoyama Y."/>
            <person name="Yamazoe A."/>
        </authorList>
    </citation>
    <scope>NUCLEOTIDE SEQUENCE [LARGE SCALE GENOMIC DNA]</scope>
    <source>
        <strain evidence="1 2">NBRC 102217</strain>
    </source>
</reference>
<dbReference type="OrthoDB" id="6241000at2"/>
<dbReference type="EMBL" id="BAUJ01000054">
    <property type="protein sequence ID" value="GAD90716.1"/>
    <property type="molecule type" value="Genomic_DNA"/>
</dbReference>
<dbReference type="eggNOG" id="ENOG5033FVA">
    <property type="taxonomic scope" value="Bacteria"/>
</dbReference>
<accession>V5FM26</accession>
<protein>
    <submittedName>
        <fullName evidence="1">Uncharacterized protein</fullName>
    </submittedName>
</protein>
<keyword evidence="2" id="KW-1185">Reference proteome</keyword>
<proteinExistence type="predicted"/>
<organism evidence="1 2">
    <name type="scientific">Vibrio halioticoli NBRC 102217</name>
    <dbReference type="NCBI Taxonomy" id="1219072"/>
    <lineage>
        <taxon>Bacteria</taxon>
        <taxon>Pseudomonadati</taxon>
        <taxon>Pseudomonadota</taxon>
        <taxon>Gammaproteobacteria</taxon>
        <taxon>Vibrionales</taxon>
        <taxon>Vibrionaceae</taxon>
        <taxon>Vibrio</taxon>
    </lineage>
</organism>
<dbReference type="RefSeq" id="WP_023405032.1">
    <property type="nucleotide sequence ID" value="NZ_BAUJ01000054.1"/>
</dbReference>
<comment type="caution">
    <text evidence="1">The sequence shown here is derived from an EMBL/GenBank/DDBJ whole genome shotgun (WGS) entry which is preliminary data.</text>
</comment>